<keyword evidence="2" id="KW-0488">Methylation</keyword>
<name>A0A8K1ZYW9_9CYAN</name>
<comment type="caution">
    <text evidence="7">The sequence shown here is derived from an EMBL/GenBank/DDBJ whole genome shotgun (WGS) entry which is preliminary data.</text>
</comment>
<dbReference type="Proteomes" id="UP000607397">
    <property type="component" value="Unassembled WGS sequence"/>
</dbReference>
<dbReference type="InterPro" id="IPR012902">
    <property type="entry name" value="N_methyl_site"/>
</dbReference>
<dbReference type="AlphaFoldDB" id="A0A8K1ZYW9"/>
<evidence type="ECO:0000256" key="4">
    <source>
        <dbReference type="ARBA" id="ARBA00022989"/>
    </source>
</evidence>
<dbReference type="GO" id="GO:0016020">
    <property type="term" value="C:membrane"/>
    <property type="evidence" value="ECO:0007669"/>
    <property type="project" value="UniProtKB-SubCell"/>
</dbReference>
<organism evidence="7 8">
    <name type="scientific">Petrachloros mirabilis ULC683</name>
    <dbReference type="NCBI Taxonomy" id="2781853"/>
    <lineage>
        <taxon>Bacteria</taxon>
        <taxon>Bacillati</taxon>
        <taxon>Cyanobacteriota</taxon>
        <taxon>Cyanophyceae</taxon>
        <taxon>Synechococcales</taxon>
        <taxon>Petrachlorosaceae</taxon>
        <taxon>Petrachloros</taxon>
        <taxon>Petrachloros mirabilis</taxon>
    </lineage>
</organism>
<keyword evidence="8" id="KW-1185">Reference proteome</keyword>
<evidence type="ECO:0000313" key="7">
    <source>
        <dbReference type="EMBL" id="NCJ07875.1"/>
    </source>
</evidence>
<proteinExistence type="predicted"/>
<dbReference type="InterPro" id="IPR031975">
    <property type="entry name" value="Pilin_GH"/>
</dbReference>
<dbReference type="GO" id="GO:0015627">
    <property type="term" value="C:type II protein secretion system complex"/>
    <property type="evidence" value="ECO:0007669"/>
    <property type="project" value="InterPro"/>
</dbReference>
<dbReference type="Gene3D" id="3.30.700.10">
    <property type="entry name" value="Glycoprotein, Type 4 Pilin"/>
    <property type="match status" value="1"/>
</dbReference>
<dbReference type="PROSITE" id="PS00409">
    <property type="entry name" value="PROKAR_NTER_METHYL"/>
    <property type="match status" value="1"/>
</dbReference>
<dbReference type="Pfam" id="PF16734">
    <property type="entry name" value="Pilin_GH"/>
    <property type="match status" value="1"/>
</dbReference>
<reference evidence="7" key="1">
    <citation type="submission" date="2019-12" db="EMBL/GenBank/DDBJ databases">
        <title>High-Quality draft genome sequences of three cyanobacteria isolated from the limestone walls of the Old Cathedral of Coimbra.</title>
        <authorList>
            <person name="Tiago I."/>
            <person name="Soares F."/>
            <person name="Portugal A."/>
        </authorList>
    </citation>
    <scope>NUCLEOTIDE SEQUENCE [LARGE SCALE GENOMIC DNA]</scope>
    <source>
        <strain evidence="7">C</strain>
    </source>
</reference>
<sequence>MKTSFQAKYIQSLLNKKKNNEGFTLVELLVVVIIIGILAAIALPSFLNQTAKAKQAEARNTLSAVNSAQTAYRTEHSRFAASMAALSLGLPEQTDNYVYAVGAGANGSVNESITTAAAEDDALKGYISGIKRYTTAQTNPTTTISQSESVISSVTCEAEIAGTVVPVVDAIGFGAANGTVAPTCAGTWIRVGGEAPAAAAT</sequence>
<protein>
    <submittedName>
        <fullName evidence="7">Prepilin-type N-terminal cleavage/methylation domain-containing protein</fullName>
    </submittedName>
</protein>
<keyword evidence="4 6" id="KW-1133">Transmembrane helix</keyword>
<dbReference type="InterPro" id="IPR045584">
    <property type="entry name" value="Pilin-like"/>
</dbReference>
<evidence type="ECO:0000256" key="5">
    <source>
        <dbReference type="ARBA" id="ARBA00023136"/>
    </source>
</evidence>
<dbReference type="GO" id="GO:0015628">
    <property type="term" value="P:protein secretion by the type II secretion system"/>
    <property type="evidence" value="ECO:0007669"/>
    <property type="project" value="InterPro"/>
</dbReference>
<dbReference type="EMBL" id="WVIC01000035">
    <property type="protein sequence ID" value="NCJ07875.1"/>
    <property type="molecule type" value="Genomic_DNA"/>
</dbReference>
<dbReference type="InterPro" id="IPR000983">
    <property type="entry name" value="Bac_GSPG_pilin"/>
</dbReference>
<dbReference type="RefSeq" id="WP_161826353.1">
    <property type="nucleotide sequence ID" value="NZ_WVIC01000035.1"/>
</dbReference>
<dbReference type="PANTHER" id="PTHR30093:SF44">
    <property type="entry name" value="TYPE II SECRETION SYSTEM CORE PROTEIN G"/>
    <property type="match status" value="1"/>
</dbReference>
<comment type="subcellular location">
    <subcellularLocation>
        <location evidence="1">Membrane</location>
        <topology evidence="1">Single-pass membrane protein</topology>
    </subcellularLocation>
</comment>
<keyword evidence="3 6" id="KW-0812">Transmembrane</keyword>
<dbReference type="SUPFAM" id="SSF54523">
    <property type="entry name" value="Pili subunits"/>
    <property type="match status" value="1"/>
</dbReference>
<feature type="transmembrane region" description="Helical" evidence="6">
    <location>
        <begin position="21"/>
        <end position="47"/>
    </location>
</feature>
<gene>
    <name evidence="7" type="ORF">GS597_15440</name>
</gene>
<keyword evidence="5 6" id="KW-0472">Membrane</keyword>
<evidence type="ECO:0000256" key="6">
    <source>
        <dbReference type="SAM" id="Phobius"/>
    </source>
</evidence>
<evidence type="ECO:0000256" key="1">
    <source>
        <dbReference type="ARBA" id="ARBA00004167"/>
    </source>
</evidence>
<dbReference type="PANTHER" id="PTHR30093">
    <property type="entry name" value="GENERAL SECRETION PATHWAY PROTEIN G"/>
    <property type="match status" value="1"/>
</dbReference>
<evidence type="ECO:0000313" key="8">
    <source>
        <dbReference type="Proteomes" id="UP000607397"/>
    </source>
</evidence>
<evidence type="ECO:0000256" key="3">
    <source>
        <dbReference type="ARBA" id="ARBA00022692"/>
    </source>
</evidence>
<dbReference type="PRINTS" id="PR00813">
    <property type="entry name" value="BCTERIALGSPG"/>
</dbReference>
<evidence type="ECO:0000256" key="2">
    <source>
        <dbReference type="ARBA" id="ARBA00022481"/>
    </source>
</evidence>
<dbReference type="NCBIfam" id="TIGR02532">
    <property type="entry name" value="IV_pilin_GFxxxE"/>
    <property type="match status" value="1"/>
</dbReference>
<dbReference type="Pfam" id="PF07963">
    <property type="entry name" value="N_methyl"/>
    <property type="match status" value="1"/>
</dbReference>
<accession>A0A8K1ZYW9</accession>